<dbReference type="KEGG" id="pvk:EPZ47_15235"/>
<evidence type="ECO:0000313" key="2">
    <source>
        <dbReference type="Proteomes" id="UP000296468"/>
    </source>
</evidence>
<dbReference type="AlphaFoldDB" id="A0A4P7PHA7"/>
<dbReference type="OrthoDB" id="9880427at2"/>
<dbReference type="Proteomes" id="UP000296468">
    <property type="component" value="Chromosome"/>
</dbReference>
<evidence type="ECO:0000313" key="1">
    <source>
        <dbReference type="EMBL" id="QBZ90016.1"/>
    </source>
</evidence>
<name>A0A4P7PHA7_9PSED</name>
<gene>
    <name evidence="1" type="ORF">EPZ47_15235</name>
</gene>
<dbReference type="RefSeq" id="WP_135845547.1">
    <property type="nucleotide sequence ID" value="NZ_CP035088.1"/>
</dbReference>
<organism evidence="1 2">
    <name type="scientific">Pseudomonas viciae</name>
    <dbReference type="NCBI Taxonomy" id="2505979"/>
    <lineage>
        <taxon>Bacteria</taxon>
        <taxon>Pseudomonadati</taxon>
        <taxon>Pseudomonadota</taxon>
        <taxon>Gammaproteobacteria</taxon>
        <taxon>Pseudomonadales</taxon>
        <taxon>Pseudomonadaceae</taxon>
        <taxon>Pseudomonas</taxon>
    </lineage>
</organism>
<accession>A0A4P7PHA7</accession>
<proteinExistence type="predicted"/>
<dbReference type="EMBL" id="CP035088">
    <property type="protein sequence ID" value="QBZ90016.1"/>
    <property type="molecule type" value="Genomic_DNA"/>
</dbReference>
<protein>
    <submittedName>
        <fullName evidence="1">Uncharacterized protein</fullName>
    </submittedName>
</protein>
<reference evidence="1 2" key="1">
    <citation type="journal article" date="2019" name="Front. Microbiol.">
        <title>In silico and Genetic Analyses of Cyclic Lipopeptide Synthetic Gene Clusters in Pseudomonas sp. 11K1.</title>
        <authorList>
            <person name="Zhao H."/>
            <person name="Liu Y.P."/>
            <person name="Zhang L.Q."/>
        </authorList>
    </citation>
    <scope>NUCLEOTIDE SEQUENCE [LARGE SCALE GENOMIC DNA]</scope>
    <source>
        <strain evidence="1 2">11K1</strain>
    </source>
</reference>
<sequence>MNADFHLKEEVVARYNFFEGFEPSLYVQGASGITWYKAVYRLWGKQAEARGKLKFGLFFISRTHCLWDVVGILLGRTAVSAQANGLAAFRAIQKWSGPAPNVCIK</sequence>